<evidence type="ECO:0000313" key="2">
    <source>
        <dbReference type="EMBL" id="KAE8145407.1"/>
    </source>
</evidence>
<dbReference type="Proteomes" id="UP000325780">
    <property type="component" value="Unassembled WGS sequence"/>
</dbReference>
<proteinExistence type="predicted"/>
<evidence type="ECO:0000313" key="3">
    <source>
        <dbReference type="Proteomes" id="UP000325780"/>
    </source>
</evidence>
<feature type="region of interest" description="Disordered" evidence="1">
    <location>
        <begin position="250"/>
        <end position="273"/>
    </location>
</feature>
<feature type="compositionally biased region" description="Basic residues" evidence="1">
    <location>
        <begin position="262"/>
        <end position="273"/>
    </location>
</feature>
<dbReference type="OrthoDB" id="5405654at2759"/>
<dbReference type="PANTHER" id="PTHR42053:SF2">
    <property type="match status" value="1"/>
</dbReference>
<feature type="region of interest" description="Disordered" evidence="1">
    <location>
        <begin position="77"/>
        <end position="170"/>
    </location>
</feature>
<protein>
    <submittedName>
        <fullName evidence="2">Uncharacterized protein</fullName>
    </submittedName>
</protein>
<sequence length="273" mass="29313">MPSIKPALQPLQTPRTMVFPSELQSDSGSTLSAGTGRSDEPLSTPITPPVAYTEFLKKFKPILSPVTGEPDFTKLSILKEKEASAASTSTSSTPNPTSSPTSNPTSNPTSQPASAGSATSKPNEVQVPRPVVTLPPPTPYTAPPVRRDPRSLRALRIPPPPRYSSTLETPRSATTIFSPYSASPYSASPYSAAPYSASVYSASAYPASPYSASPYSATPSDWRLRYWEGPHSAAPSGRFSVRHVITHTVTFKRTQLEDPPKGKRRKREASKEP</sequence>
<accession>A0A5N6TGH2</accession>
<name>A0A5N6TGH2_ASPAV</name>
<dbReference type="PANTHER" id="PTHR42053">
    <property type="match status" value="1"/>
</dbReference>
<dbReference type="EMBL" id="ML742349">
    <property type="protein sequence ID" value="KAE8145407.1"/>
    <property type="molecule type" value="Genomic_DNA"/>
</dbReference>
<feature type="compositionally biased region" description="Polar residues" evidence="1">
    <location>
        <begin position="22"/>
        <end position="35"/>
    </location>
</feature>
<feature type="compositionally biased region" description="Low complexity" evidence="1">
    <location>
        <begin position="84"/>
        <end position="115"/>
    </location>
</feature>
<feature type="region of interest" description="Disordered" evidence="1">
    <location>
        <begin position="1"/>
        <end position="48"/>
    </location>
</feature>
<organism evidence="2 3">
    <name type="scientific">Aspergillus avenaceus</name>
    <dbReference type="NCBI Taxonomy" id="36643"/>
    <lineage>
        <taxon>Eukaryota</taxon>
        <taxon>Fungi</taxon>
        <taxon>Dikarya</taxon>
        <taxon>Ascomycota</taxon>
        <taxon>Pezizomycotina</taxon>
        <taxon>Eurotiomycetes</taxon>
        <taxon>Eurotiomycetidae</taxon>
        <taxon>Eurotiales</taxon>
        <taxon>Aspergillaceae</taxon>
        <taxon>Aspergillus</taxon>
        <taxon>Aspergillus subgen. Circumdati</taxon>
    </lineage>
</organism>
<feature type="compositionally biased region" description="Pro residues" evidence="1">
    <location>
        <begin position="133"/>
        <end position="142"/>
    </location>
</feature>
<evidence type="ECO:0000256" key="1">
    <source>
        <dbReference type="SAM" id="MobiDB-lite"/>
    </source>
</evidence>
<gene>
    <name evidence="2" type="ORF">BDV25DRAFT_71394</name>
</gene>
<reference evidence="2 3" key="1">
    <citation type="submission" date="2019-04" db="EMBL/GenBank/DDBJ databases">
        <title>Friends and foes A comparative genomics study of 23 Aspergillus species from section Flavi.</title>
        <authorList>
            <consortium name="DOE Joint Genome Institute"/>
            <person name="Kjaerbolling I."/>
            <person name="Vesth T."/>
            <person name="Frisvad J.C."/>
            <person name="Nybo J.L."/>
            <person name="Theobald S."/>
            <person name="Kildgaard S."/>
            <person name="Isbrandt T."/>
            <person name="Kuo A."/>
            <person name="Sato A."/>
            <person name="Lyhne E.K."/>
            <person name="Kogle M.E."/>
            <person name="Wiebenga A."/>
            <person name="Kun R.S."/>
            <person name="Lubbers R.J."/>
            <person name="Makela M.R."/>
            <person name="Barry K."/>
            <person name="Chovatia M."/>
            <person name="Clum A."/>
            <person name="Daum C."/>
            <person name="Haridas S."/>
            <person name="He G."/>
            <person name="LaButti K."/>
            <person name="Lipzen A."/>
            <person name="Mondo S."/>
            <person name="Riley R."/>
            <person name="Salamov A."/>
            <person name="Simmons B.A."/>
            <person name="Magnuson J.K."/>
            <person name="Henrissat B."/>
            <person name="Mortensen U.H."/>
            <person name="Larsen T.O."/>
            <person name="Devries R.P."/>
            <person name="Grigoriev I.V."/>
            <person name="Machida M."/>
            <person name="Baker S.E."/>
            <person name="Andersen M.R."/>
        </authorList>
    </citation>
    <scope>NUCLEOTIDE SEQUENCE [LARGE SCALE GENOMIC DNA]</scope>
    <source>
        <strain evidence="2 3">IBT 18842</strain>
    </source>
</reference>
<keyword evidence="3" id="KW-1185">Reference proteome</keyword>
<dbReference type="AlphaFoldDB" id="A0A5N6TGH2"/>